<evidence type="ECO:0000256" key="7">
    <source>
        <dbReference type="ARBA" id="ARBA00023136"/>
    </source>
</evidence>
<feature type="transmembrane region" description="Helical" evidence="9">
    <location>
        <begin position="156"/>
        <end position="174"/>
    </location>
</feature>
<keyword evidence="2" id="KW-0813">Transport</keyword>
<feature type="domain" description="Na+/H+ antiporter NhaC-like C-terminal" evidence="10">
    <location>
        <begin position="29"/>
        <end position="221"/>
    </location>
</feature>
<keyword evidence="6 9" id="KW-1133">Transmembrane helix</keyword>
<name>A0A7G1HXF8_9BACT</name>
<organism evidence="11 12">
    <name type="scientific">Coprobacter secundus subsp. similis</name>
    <dbReference type="NCBI Taxonomy" id="2751153"/>
    <lineage>
        <taxon>Bacteria</taxon>
        <taxon>Pseudomonadati</taxon>
        <taxon>Bacteroidota</taxon>
        <taxon>Bacteroidia</taxon>
        <taxon>Bacteroidales</taxon>
        <taxon>Barnesiellaceae</taxon>
        <taxon>Coprobacter</taxon>
    </lineage>
</organism>
<evidence type="ECO:0000259" key="10">
    <source>
        <dbReference type="Pfam" id="PF03553"/>
    </source>
</evidence>
<protein>
    <submittedName>
        <fullName evidence="11">Sodium:proton antiporter</fullName>
    </submittedName>
</protein>
<evidence type="ECO:0000256" key="8">
    <source>
        <dbReference type="ARBA" id="ARBA00038435"/>
    </source>
</evidence>
<feature type="transmembrane region" description="Helical" evidence="9">
    <location>
        <begin position="241"/>
        <end position="274"/>
    </location>
</feature>
<sequence>MNKKQEDIPTIQCKPSLFALSPLFVFLSVYLVTSIIINDFYKVPITVAFLISSAFSILISRGKTLNERIAHFSAGATNGNIMLMIWIFILAGAFAQLAKSMGAIDATVNLTLQILPNNLLLAGMFIAACFISLSIGTSVGTIVALTPVAVGIAEKIGLDIPFIVAIIAGGAFFGDNLSFISDTTIAATKTQGCLMKDKFKVNSMIVIPAAILVLIYYIFYGTQVHTSVQPVSVQWVKVLPYFVVLCTAIAGINVMTVLILGIVVTGITGIFTSGFDFFDWLGAMGEGILSMGELIIITLMAGGMLEMIRFNGGIAYIIKKMTQKIKSKRGAELSIAGLVSFANLCTANNTIAIITIGGIAKDIAEKFHVDKRKSASILDTFSCLIQGIIPYGAQMLMAASLAKVSPLEIIRYLYYPVLMGIAALFAILFRYPKRYS</sequence>
<reference evidence="12" key="1">
    <citation type="submission" date="2020-07" db="EMBL/GenBank/DDBJ databases">
        <title>Complete genome sequencing of Coprobacter sp. strain 2CBH44.</title>
        <authorList>
            <person name="Sakamoto M."/>
            <person name="Murakami T."/>
            <person name="Mori H."/>
        </authorList>
    </citation>
    <scope>NUCLEOTIDE SEQUENCE [LARGE SCALE GENOMIC DNA]</scope>
    <source>
        <strain evidence="12">2CBH44</strain>
    </source>
</reference>
<keyword evidence="7 9" id="KW-0472">Membrane</keyword>
<evidence type="ECO:0000256" key="1">
    <source>
        <dbReference type="ARBA" id="ARBA00004651"/>
    </source>
</evidence>
<dbReference type="Proteomes" id="UP000594042">
    <property type="component" value="Chromosome"/>
</dbReference>
<dbReference type="PANTHER" id="PTHR33451:SF5">
    <property type="entry name" value="NA+_H+ ANTIPORTER"/>
    <property type="match status" value="1"/>
</dbReference>
<feature type="transmembrane region" description="Helical" evidence="9">
    <location>
        <begin position="413"/>
        <end position="431"/>
    </location>
</feature>
<proteinExistence type="inferred from homology"/>
<comment type="similarity">
    <text evidence="8">Belongs to the NhaC Na(+)/H(+) (TC 2.A.35) antiporter family.</text>
</comment>
<keyword evidence="4" id="KW-1003">Cell membrane</keyword>
<evidence type="ECO:0000256" key="4">
    <source>
        <dbReference type="ARBA" id="ARBA00022475"/>
    </source>
</evidence>
<dbReference type="KEGG" id="copr:Cop2CBH44_15540"/>
<dbReference type="EMBL" id="AP023322">
    <property type="protein sequence ID" value="BCI63201.1"/>
    <property type="molecule type" value="Genomic_DNA"/>
</dbReference>
<keyword evidence="3" id="KW-0050">Antiport</keyword>
<keyword evidence="12" id="KW-1185">Reference proteome</keyword>
<keyword evidence="5 9" id="KW-0812">Transmembrane</keyword>
<evidence type="ECO:0000256" key="6">
    <source>
        <dbReference type="ARBA" id="ARBA00022989"/>
    </source>
</evidence>
<dbReference type="InterPro" id="IPR018461">
    <property type="entry name" value="Na/H_Antiport_NhaC-like_C"/>
</dbReference>
<feature type="transmembrane region" description="Helical" evidence="9">
    <location>
        <begin position="43"/>
        <end position="60"/>
    </location>
</feature>
<evidence type="ECO:0000256" key="5">
    <source>
        <dbReference type="ARBA" id="ARBA00022692"/>
    </source>
</evidence>
<dbReference type="AlphaFoldDB" id="A0A7G1HXF8"/>
<feature type="transmembrane region" description="Helical" evidence="9">
    <location>
        <begin position="81"/>
        <end position="99"/>
    </location>
</feature>
<evidence type="ECO:0000256" key="2">
    <source>
        <dbReference type="ARBA" id="ARBA00022448"/>
    </source>
</evidence>
<dbReference type="GO" id="GO:0005886">
    <property type="term" value="C:plasma membrane"/>
    <property type="evidence" value="ECO:0007669"/>
    <property type="project" value="UniProtKB-SubCell"/>
</dbReference>
<feature type="transmembrane region" description="Helical" evidence="9">
    <location>
        <begin position="201"/>
        <end position="220"/>
    </location>
</feature>
<evidence type="ECO:0000256" key="9">
    <source>
        <dbReference type="SAM" id="Phobius"/>
    </source>
</evidence>
<accession>A0A7G1HXF8</accession>
<feature type="domain" description="Na+/H+ antiporter NhaC-like C-terminal" evidence="10">
    <location>
        <begin position="245"/>
        <end position="431"/>
    </location>
</feature>
<dbReference type="RefSeq" id="WP_200755844.1">
    <property type="nucleotide sequence ID" value="NZ_AP023322.1"/>
</dbReference>
<feature type="transmembrane region" description="Helical" evidence="9">
    <location>
        <begin position="119"/>
        <end position="144"/>
    </location>
</feature>
<dbReference type="Pfam" id="PF03553">
    <property type="entry name" value="Na_H_antiporter"/>
    <property type="match status" value="2"/>
</dbReference>
<dbReference type="GO" id="GO:0015297">
    <property type="term" value="F:antiporter activity"/>
    <property type="evidence" value="ECO:0007669"/>
    <property type="project" value="UniProtKB-KW"/>
</dbReference>
<evidence type="ECO:0000313" key="12">
    <source>
        <dbReference type="Proteomes" id="UP000594042"/>
    </source>
</evidence>
<evidence type="ECO:0000256" key="3">
    <source>
        <dbReference type="ARBA" id="ARBA00022449"/>
    </source>
</evidence>
<feature type="transmembrane region" description="Helical" evidence="9">
    <location>
        <begin position="294"/>
        <end position="318"/>
    </location>
</feature>
<dbReference type="InterPro" id="IPR052180">
    <property type="entry name" value="NhaC_Na-H+_Antiporter"/>
</dbReference>
<comment type="subcellular location">
    <subcellularLocation>
        <location evidence="1">Cell membrane</location>
        <topology evidence="1">Multi-pass membrane protein</topology>
    </subcellularLocation>
</comment>
<gene>
    <name evidence="11" type="ORF">Cop2CBH44_15540</name>
</gene>
<dbReference type="PANTHER" id="PTHR33451">
    <property type="entry name" value="MALATE-2H(+)/NA(+)-LACTATE ANTIPORTER"/>
    <property type="match status" value="1"/>
</dbReference>
<evidence type="ECO:0000313" key="11">
    <source>
        <dbReference type="EMBL" id="BCI63201.1"/>
    </source>
</evidence>
<feature type="transmembrane region" description="Helical" evidence="9">
    <location>
        <begin position="16"/>
        <end position="37"/>
    </location>
</feature>